<dbReference type="AlphaFoldDB" id="A0AB73LQD5"/>
<reference evidence="2 3" key="1">
    <citation type="submission" date="2016-10" db="EMBL/GenBank/DDBJ databases">
        <title>Evaluation of Human, Animal and Environmental Mycobacterium chelonae Isolates by Core Genome Phylogenomic Analysis, Targeted Gene Comparison, and Anti-microbial Susceptibility Patterns: A Tale of Mistaken Identities.</title>
        <authorList>
            <person name="Fogelson S.B."/>
            <person name="Camus A.C."/>
            <person name="Lorenz W."/>
            <person name="Vasireddy R."/>
            <person name="Vasireddy S."/>
            <person name="Smith T."/>
            <person name="Brown-Elliott B.A."/>
            <person name="Wallace R.J.Jr."/>
            <person name="Hasan N.A."/>
            <person name="Reischl U."/>
            <person name="Sanchez S."/>
        </authorList>
    </citation>
    <scope>NUCLEOTIDE SEQUENCE [LARGE SCALE GENOMIC DNA]</scope>
    <source>
        <strain evidence="2 3">42895</strain>
    </source>
</reference>
<name>A0AB73LQD5_MYCCH</name>
<dbReference type="Proteomes" id="UP000180113">
    <property type="component" value="Unassembled WGS sequence"/>
</dbReference>
<organism evidence="2 3">
    <name type="scientific">Mycobacteroides chelonae</name>
    <name type="common">Mycobacterium chelonae</name>
    <dbReference type="NCBI Taxonomy" id="1774"/>
    <lineage>
        <taxon>Bacteria</taxon>
        <taxon>Bacillati</taxon>
        <taxon>Actinomycetota</taxon>
        <taxon>Actinomycetes</taxon>
        <taxon>Mycobacteriales</taxon>
        <taxon>Mycobacteriaceae</taxon>
        <taxon>Mycobacteroides</taxon>
    </lineage>
</organism>
<evidence type="ECO:0000313" key="2">
    <source>
        <dbReference type="EMBL" id="OHT55680.1"/>
    </source>
</evidence>
<proteinExistence type="predicted"/>
<protein>
    <submittedName>
        <fullName evidence="2">Uncharacterized protein</fullName>
    </submittedName>
</protein>
<dbReference type="RefSeq" id="WP_070918444.1">
    <property type="nucleotide sequence ID" value="NZ_MAFA01000016.1"/>
</dbReference>
<comment type="caution">
    <text evidence="2">The sequence shown here is derived from an EMBL/GenBank/DDBJ whole genome shotgun (WGS) entry which is preliminary data.</text>
</comment>
<evidence type="ECO:0000256" key="1">
    <source>
        <dbReference type="SAM" id="MobiDB-lite"/>
    </source>
</evidence>
<dbReference type="EMBL" id="MLHW01000001">
    <property type="protein sequence ID" value="OHT55680.1"/>
    <property type="molecule type" value="Genomic_DNA"/>
</dbReference>
<accession>A0AB73LQD5</accession>
<evidence type="ECO:0000313" key="3">
    <source>
        <dbReference type="Proteomes" id="UP000180113"/>
    </source>
</evidence>
<feature type="region of interest" description="Disordered" evidence="1">
    <location>
        <begin position="161"/>
        <end position="186"/>
    </location>
</feature>
<sequence>MSRRTVAESLAHLDSIANKWVEFRSQEPATSDDPEIDLELGMFPRFRQREMRTWAKGTFQEWKQCGFIVPGPVTSVTPHLYPVVLPLIWCDGHLVKLMVRVAVFCRYDHSDGTSELRGEGWRFDTGDDYVDDATTYRGHYRDHVQRISGWKRNGKKGFRASTLPENDNWSESAADEYPNDNSNPVSEFRPAIPVPSYSAPGLMLASAVAIHGARAAAEILDGLQLPVAVLREFQTIAYPPNPG</sequence>
<gene>
    <name evidence="2" type="ORF">BKG62_06110</name>
</gene>